<accession>A0A8S5NCY1</accession>
<evidence type="ECO:0000313" key="1">
    <source>
        <dbReference type="EMBL" id="DAD92114.1"/>
    </source>
</evidence>
<organism evidence="1">
    <name type="scientific">Myoviridae sp. ct0Tg8</name>
    <dbReference type="NCBI Taxonomy" id="2826598"/>
    <lineage>
        <taxon>Viruses</taxon>
        <taxon>Duplodnaviria</taxon>
        <taxon>Heunggongvirae</taxon>
        <taxon>Uroviricota</taxon>
        <taxon>Caudoviricetes</taxon>
    </lineage>
</organism>
<name>A0A8S5NCY1_9CAUD</name>
<protein>
    <submittedName>
        <fullName evidence="1">Uncharacterized protein</fullName>
    </submittedName>
</protein>
<reference evidence="1" key="1">
    <citation type="journal article" date="2021" name="Proc. Natl. Acad. Sci. U.S.A.">
        <title>A Catalog of Tens of Thousands of Viruses from Human Metagenomes Reveals Hidden Associations with Chronic Diseases.</title>
        <authorList>
            <person name="Tisza M.J."/>
            <person name="Buck C.B."/>
        </authorList>
    </citation>
    <scope>NUCLEOTIDE SEQUENCE</scope>
    <source>
        <strain evidence="1">Ct0Tg8</strain>
    </source>
</reference>
<proteinExistence type="predicted"/>
<sequence length="91" mass="10625">MKILEDIKAWLSAKREARRKKQAALRAAALVRESEERIQAREFNGEVYLCYNNVPLVPDDGLSWDIPTTLAVARESWLKWKEKEAAYEPHR</sequence>
<dbReference type="EMBL" id="BK015128">
    <property type="protein sequence ID" value="DAD92114.1"/>
    <property type="molecule type" value="Genomic_DNA"/>
</dbReference>